<reference evidence="2" key="1">
    <citation type="submission" date="2023-07" db="EMBL/GenBank/DDBJ databases">
        <title>draft genome sequence of fig (Ficus carica).</title>
        <authorList>
            <person name="Takahashi T."/>
            <person name="Nishimura K."/>
        </authorList>
    </citation>
    <scope>NUCLEOTIDE SEQUENCE</scope>
</reference>
<evidence type="ECO:0000313" key="2">
    <source>
        <dbReference type="EMBL" id="GMN32278.1"/>
    </source>
</evidence>
<name>A0AA87ZSH2_FICCA</name>
<keyword evidence="3" id="KW-1185">Reference proteome</keyword>
<protein>
    <submittedName>
        <fullName evidence="2">Uncharacterized protein</fullName>
    </submittedName>
</protein>
<feature type="region of interest" description="Disordered" evidence="1">
    <location>
        <begin position="33"/>
        <end position="61"/>
    </location>
</feature>
<gene>
    <name evidence="2" type="ORF">TIFTF001_003608</name>
</gene>
<dbReference type="EMBL" id="BTGU01000003">
    <property type="protein sequence ID" value="GMN32278.1"/>
    <property type="molecule type" value="Genomic_DNA"/>
</dbReference>
<evidence type="ECO:0000313" key="3">
    <source>
        <dbReference type="Proteomes" id="UP001187192"/>
    </source>
</evidence>
<organism evidence="2 3">
    <name type="scientific">Ficus carica</name>
    <name type="common">Common fig</name>
    <dbReference type="NCBI Taxonomy" id="3494"/>
    <lineage>
        <taxon>Eukaryota</taxon>
        <taxon>Viridiplantae</taxon>
        <taxon>Streptophyta</taxon>
        <taxon>Embryophyta</taxon>
        <taxon>Tracheophyta</taxon>
        <taxon>Spermatophyta</taxon>
        <taxon>Magnoliopsida</taxon>
        <taxon>eudicotyledons</taxon>
        <taxon>Gunneridae</taxon>
        <taxon>Pentapetalae</taxon>
        <taxon>rosids</taxon>
        <taxon>fabids</taxon>
        <taxon>Rosales</taxon>
        <taxon>Moraceae</taxon>
        <taxon>Ficeae</taxon>
        <taxon>Ficus</taxon>
    </lineage>
</organism>
<proteinExistence type="predicted"/>
<dbReference type="Proteomes" id="UP001187192">
    <property type="component" value="Unassembled WGS sequence"/>
</dbReference>
<evidence type="ECO:0000256" key="1">
    <source>
        <dbReference type="SAM" id="MobiDB-lite"/>
    </source>
</evidence>
<comment type="caution">
    <text evidence="2">The sequence shown here is derived from an EMBL/GenBank/DDBJ whole genome shotgun (WGS) entry which is preliminary data.</text>
</comment>
<dbReference type="AlphaFoldDB" id="A0AA87ZSH2"/>
<accession>A0AA87ZSH2</accession>
<sequence length="160" mass="17746">MRFGDSEGVGIPAVLSPPFDSEVQHACEPASTISRAHRRRRHRDLTGVDFDQPRNRRPTSATWATAGAHVDRTTGSPVQARPGYGPQLRRQVHHGRNPSVDSASPLRRAVSLYHGEKGWFEPAFGKRGGWVRCQQAMLMENPVNPVTFVLDFTLINVVIA</sequence>